<reference evidence="5 6" key="1">
    <citation type="submission" date="2020-04" db="EMBL/GenBank/DDBJ databases">
        <title>Thalassotalea sp. M1531, isolated from the surface of marine red alga.</title>
        <authorList>
            <person name="Pang L."/>
            <person name="Lu D.-C."/>
        </authorList>
    </citation>
    <scope>NUCLEOTIDE SEQUENCE [LARGE SCALE GENOMIC DNA]</scope>
    <source>
        <strain evidence="5 6">M1531</strain>
    </source>
</reference>
<evidence type="ECO:0000256" key="2">
    <source>
        <dbReference type="ARBA" id="ARBA00023125"/>
    </source>
</evidence>
<dbReference type="AlphaFoldDB" id="A0A7Y0Q8W7"/>
<evidence type="ECO:0000313" key="5">
    <source>
        <dbReference type="EMBL" id="NMP32585.1"/>
    </source>
</evidence>
<protein>
    <submittedName>
        <fullName evidence="5">LuxR family transcriptional regulator</fullName>
    </submittedName>
</protein>
<keyword evidence="1" id="KW-0805">Transcription regulation</keyword>
<dbReference type="CDD" id="cd06170">
    <property type="entry name" value="LuxR_C_like"/>
    <property type="match status" value="1"/>
</dbReference>
<dbReference type="PRINTS" id="PR00038">
    <property type="entry name" value="HTHLUXR"/>
</dbReference>
<dbReference type="RefSeq" id="WP_169075908.1">
    <property type="nucleotide sequence ID" value="NZ_JABBXH010000004.1"/>
</dbReference>
<feature type="domain" description="HTH luxR-type" evidence="4">
    <location>
        <begin position="252"/>
        <end position="317"/>
    </location>
</feature>
<comment type="caution">
    <text evidence="5">The sequence shown here is derived from an EMBL/GenBank/DDBJ whole genome shotgun (WGS) entry which is preliminary data.</text>
</comment>
<evidence type="ECO:0000259" key="4">
    <source>
        <dbReference type="PROSITE" id="PS50043"/>
    </source>
</evidence>
<name>A0A7Y0Q8W7_9GAMM</name>
<dbReference type="EMBL" id="JABBXH010000004">
    <property type="protein sequence ID" value="NMP32585.1"/>
    <property type="molecule type" value="Genomic_DNA"/>
</dbReference>
<dbReference type="SUPFAM" id="SSF46894">
    <property type="entry name" value="C-terminal effector domain of the bipartite response regulators"/>
    <property type="match status" value="1"/>
</dbReference>
<proteinExistence type="predicted"/>
<evidence type="ECO:0000313" key="6">
    <source>
        <dbReference type="Proteomes" id="UP000568664"/>
    </source>
</evidence>
<accession>A0A7Y0Q8W7</accession>
<dbReference type="InterPro" id="IPR000792">
    <property type="entry name" value="Tscrpt_reg_LuxR_C"/>
</dbReference>
<dbReference type="GO" id="GO:0006355">
    <property type="term" value="P:regulation of DNA-templated transcription"/>
    <property type="evidence" value="ECO:0007669"/>
    <property type="project" value="InterPro"/>
</dbReference>
<dbReference type="SMART" id="SM00421">
    <property type="entry name" value="HTH_LUXR"/>
    <property type="match status" value="1"/>
</dbReference>
<dbReference type="Pfam" id="PF00196">
    <property type="entry name" value="GerE"/>
    <property type="match status" value="1"/>
</dbReference>
<organism evidence="5 6">
    <name type="scientific">Thalassotalea algicola</name>
    <dbReference type="NCBI Taxonomy" id="2716224"/>
    <lineage>
        <taxon>Bacteria</taxon>
        <taxon>Pseudomonadati</taxon>
        <taxon>Pseudomonadota</taxon>
        <taxon>Gammaproteobacteria</taxon>
        <taxon>Alteromonadales</taxon>
        <taxon>Colwelliaceae</taxon>
        <taxon>Thalassotalea</taxon>
    </lineage>
</organism>
<evidence type="ECO:0000256" key="3">
    <source>
        <dbReference type="ARBA" id="ARBA00023163"/>
    </source>
</evidence>
<gene>
    <name evidence="5" type="ORF">HII17_13545</name>
</gene>
<dbReference type="PANTHER" id="PTHR44688">
    <property type="entry name" value="DNA-BINDING TRANSCRIPTIONAL ACTIVATOR DEVR_DOSR"/>
    <property type="match status" value="1"/>
</dbReference>
<dbReference type="PANTHER" id="PTHR44688:SF16">
    <property type="entry name" value="DNA-BINDING TRANSCRIPTIONAL ACTIVATOR DEVR_DOSR"/>
    <property type="match status" value="1"/>
</dbReference>
<dbReference type="Gene3D" id="1.10.10.10">
    <property type="entry name" value="Winged helix-like DNA-binding domain superfamily/Winged helix DNA-binding domain"/>
    <property type="match status" value="1"/>
</dbReference>
<evidence type="ECO:0000256" key="1">
    <source>
        <dbReference type="ARBA" id="ARBA00023015"/>
    </source>
</evidence>
<keyword evidence="6" id="KW-1185">Reference proteome</keyword>
<keyword evidence="2" id="KW-0238">DNA-binding</keyword>
<keyword evidence="3" id="KW-0804">Transcription</keyword>
<sequence>MNTLSPDEFISQLYRKAPLIPLNEFANWALDLLRYTINFDGAIWGTGHISTRTFHTQTALDIPPDIFSKLINYSDINPIVEVLEENRGSAIRMRDVFEDEQFFNSTLYHKCFRPFGIERILSSIHLDERSGIFTVLSLYRFDRDHKFTSEEKEIQNRLLYHLLNCASHRQLIEIKGLSNGQERQDISALCDAQGIYHAVTLQFLDLLESHSANLTAQQFPIDFIDKGESFIEGKLKFDVKKYGELYKITAHVKNKFDELTARERQVIEGICQGRTFKHIARELSLSPSTVSNHLYRIYLKLGIHTRSELVDLNKEYVQ</sequence>
<dbReference type="GO" id="GO:0003677">
    <property type="term" value="F:DNA binding"/>
    <property type="evidence" value="ECO:0007669"/>
    <property type="project" value="UniProtKB-KW"/>
</dbReference>
<dbReference type="InterPro" id="IPR016032">
    <property type="entry name" value="Sig_transdc_resp-reg_C-effctor"/>
</dbReference>
<dbReference type="Proteomes" id="UP000568664">
    <property type="component" value="Unassembled WGS sequence"/>
</dbReference>
<dbReference type="InterPro" id="IPR036388">
    <property type="entry name" value="WH-like_DNA-bd_sf"/>
</dbReference>
<dbReference type="PROSITE" id="PS50043">
    <property type="entry name" value="HTH_LUXR_2"/>
    <property type="match status" value="1"/>
</dbReference>